<evidence type="ECO:0000313" key="2">
    <source>
        <dbReference type="Proteomes" id="UP000785679"/>
    </source>
</evidence>
<proteinExistence type="predicted"/>
<reference evidence="1" key="1">
    <citation type="submission" date="2019-06" db="EMBL/GenBank/DDBJ databases">
        <authorList>
            <person name="Zheng W."/>
        </authorList>
    </citation>
    <scope>NUCLEOTIDE SEQUENCE</scope>
    <source>
        <strain evidence="1">QDHG01</strain>
    </source>
</reference>
<evidence type="ECO:0000313" key="1">
    <source>
        <dbReference type="EMBL" id="TNV72994.1"/>
    </source>
</evidence>
<name>A0A8J8SW86_HALGN</name>
<keyword evidence="2" id="KW-1185">Reference proteome</keyword>
<sequence>MKCFQVQQKHQLEKQAQLRLQGKLEQVNNQRSFRDMSLFIKLLRLELKICAKDEWNVTNVCTSLQKAHTQIFEYIESEDYEEAPVEQWKGNVSANLKGLWFFNQDMLLQNLLYVTGLFYQVRRRELKFRKQKCLDIAMGYYFKSFASPLISHIEQKLMKKAIKKMTHLPLHQNVDRMVLPLILSKYYVKQRTVMVIMELCNEDPTTHELLLNFVKTQIFEKLLDQDNFGLITMRSGIQPFMAITLDKKGLNTKMKRKQLAELNFTSRMDIKPSKELEEAIQTSFEVIEEKTMGGRKREKSQGYQDQVKWIVAIVGPQHQSLNVINYYLDTHSEILLNTNLLLIGSNIADPDQCRAYRQLAERTPEGRFFNINFEPDFTIFLAEEEMAFDDTQTMTYIEAFPRIEALMSLYDSKREPFISEHIDFN</sequence>
<dbReference type="AlphaFoldDB" id="A0A8J8SW86"/>
<dbReference type="EMBL" id="RRYP01020229">
    <property type="protein sequence ID" value="TNV72994.1"/>
    <property type="molecule type" value="Genomic_DNA"/>
</dbReference>
<dbReference type="Proteomes" id="UP000785679">
    <property type="component" value="Unassembled WGS sequence"/>
</dbReference>
<protein>
    <submittedName>
        <fullName evidence="1">Uncharacterized protein</fullName>
    </submittedName>
</protein>
<accession>A0A8J8SW86</accession>
<gene>
    <name evidence="1" type="ORF">FGO68_gene8622</name>
</gene>
<comment type="caution">
    <text evidence="1">The sequence shown here is derived from an EMBL/GenBank/DDBJ whole genome shotgun (WGS) entry which is preliminary data.</text>
</comment>
<organism evidence="1 2">
    <name type="scientific">Halteria grandinella</name>
    <dbReference type="NCBI Taxonomy" id="5974"/>
    <lineage>
        <taxon>Eukaryota</taxon>
        <taxon>Sar</taxon>
        <taxon>Alveolata</taxon>
        <taxon>Ciliophora</taxon>
        <taxon>Intramacronucleata</taxon>
        <taxon>Spirotrichea</taxon>
        <taxon>Stichotrichia</taxon>
        <taxon>Sporadotrichida</taxon>
        <taxon>Halteriidae</taxon>
        <taxon>Halteria</taxon>
    </lineage>
</organism>
<dbReference type="OrthoDB" id="325494at2759"/>